<keyword evidence="6" id="KW-0325">Glycoprotein</keyword>
<sequence>MVLSTELGRRDNCSRDGGVNSLASLSAACFRTLRHALYPSHSIRIKKASEAFCHETSRTDPHRDDVVFWTNGGPRCSSSTWSPCRVLDAYGPKYLFIVDQPVGVGFLYGETVSTTEEAGWDIVAQFEGRALHMAGESYGGRFLPLFALAIYNNNALLLSRDRPLINPKSLMIANGLTDSITMVLSYFDMECTWTSVPPIVNISTCVTIKSTKCRCERWMQDACINVLDPINCGAAYSLCSAVIGTPYARTRRISGMNPCDMSRCHPMRKYISEYVSVPSVRSLLGVDMEVAENFSSCKNDIIHHVAAVLEWGGASRWLIYVGANDWLCNWVGNERWTFGLAWSGQRQFVKERLREWVVDGKVVEKTRSARGLTFALDDGGLRPRV</sequence>
<name>A0A9P8ANF6_9AGAR</name>
<proteinExistence type="inferred from homology"/>
<accession>A0A9P8ANF6</accession>
<evidence type="ECO:0000313" key="9">
    <source>
        <dbReference type="Proteomes" id="UP000812287"/>
    </source>
</evidence>
<dbReference type="PANTHER" id="PTHR11802:SF113">
    <property type="entry name" value="SERINE CARBOXYPEPTIDASE CTSA-4.1"/>
    <property type="match status" value="1"/>
</dbReference>
<comment type="caution">
    <text evidence="8">The sequence shown here is derived from an EMBL/GenBank/DDBJ whole genome shotgun (WGS) entry which is preliminary data.</text>
</comment>
<dbReference type="Proteomes" id="UP000812287">
    <property type="component" value="Unassembled WGS sequence"/>
</dbReference>
<dbReference type="AlphaFoldDB" id="A0A9P8ANF6"/>
<evidence type="ECO:0000256" key="6">
    <source>
        <dbReference type="ARBA" id="ARBA00023180"/>
    </source>
</evidence>
<evidence type="ECO:0000256" key="2">
    <source>
        <dbReference type="ARBA" id="ARBA00022645"/>
    </source>
</evidence>
<reference evidence="8" key="1">
    <citation type="submission" date="2020-11" db="EMBL/GenBank/DDBJ databases">
        <title>Adaptations for nitrogen fixation in a non-lichenized fungal sporocarp promotes dispersal by wood-feeding termites.</title>
        <authorList>
            <consortium name="DOE Joint Genome Institute"/>
            <person name="Koch R.A."/>
            <person name="Yoon G."/>
            <person name="Arayal U."/>
            <person name="Lail K."/>
            <person name="Amirebrahimi M."/>
            <person name="Labutti K."/>
            <person name="Lipzen A."/>
            <person name="Riley R."/>
            <person name="Barry K."/>
            <person name="Henrissat B."/>
            <person name="Grigoriev I.V."/>
            <person name="Herr J.R."/>
            <person name="Aime M.C."/>
        </authorList>
    </citation>
    <scope>NUCLEOTIDE SEQUENCE</scope>
    <source>
        <strain evidence="8">MCA 3950</strain>
    </source>
</reference>
<gene>
    <name evidence="8" type="ORF">BT62DRAFT_982656</name>
</gene>
<keyword evidence="3 7" id="KW-0645">Protease</keyword>
<evidence type="ECO:0000256" key="4">
    <source>
        <dbReference type="ARBA" id="ARBA00022729"/>
    </source>
</evidence>
<evidence type="ECO:0000313" key="8">
    <source>
        <dbReference type="EMBL" id="KAG7441784.1"/>
    </source>
</evidence>
<evidence type="ECO:0000256" key="7">
    <source>
        <dbReference type="RuleBase" id="RU361156"/>
    </source>
</evidence>
<dbReference type="InterPro" id="IPR018202">
    <property type="entry name" value="Ser_caboxypep_ser_AS"/>
</dbReference>
<dbReference type="PANTHER" id="PTHR11802">
    <property type="entry name" value="SERINE PROTEASE FAMILY S10 SERINE CARBOXYPEPTIDASE"/>
    <property type="match status" value="1"/>
</dbReference>
<dbReference type="Gene3D" id="3.40.50.1820">
    <property type="entry name" value="alpha/beta hydrolase"/>
    <property type="match status" value="1"/>
</dbReference>
<dbReference type="PRINTS" id="PR00724">
    <property type="entry name" value="CRBOXYPTASEC"/>
</dbReference>
<dbReference type="GO" id="GO:0000324">
    <property type="term" value="C:fungal-type vacuole"/>
    <property type="evidence" value="ECO:0007669"/>
    <property type="project" value="TreeGrafter"/>
</dbReference>
<dbReference type="EMBL" id="MU250556">
    <property type="protein sequence ID" value="KAG7441784.1"/>
    <property type="molecule type" value="Genomic_DNA"/>
</dbReference>
<dbReference type="Gene3D" id="1.10.287.410">
    <property type="match status" value="1"/>
</dbReference>
<evidence type="ECO:0000256" key="3">
    <source>
        <dbReference type="ARBA" id="ARBA00022670"/>
    </source>
</evidence>
<evidence type="ECO:0000256" key="5">
    <source>
        <dbReference type="ARBA" id="ARBA00022801"/>
    </source>
</evidence>
<dbReference type="OrthoDB" id="443318at2759"/>
<dbReference type="Pfam" id="PF00450">
    <property type="entry name" value="Peptidase_S10"/>
    <property type="match status" value="1"/>
</dbReference>
<keyword evidence="4" id="KW-0732">Signal</keyword>
<dbReference type="PROSITE" id="PS00131">
    <property type="entry name" value="CARBOXYPEPT_SER_SER"/>
    <property type="match status" value="1"/>
</dbReference>
<dbReference type="GeneID" id="66112002"/>
<keyword evidence="2 7" id="KW-0121">Carboxypeptidase</keyword>
<dbReference type="InterPro" id="IPR029058">
    <property type="entry name" value="AB_hydrolase_fold"/>
</dbReference>
<keyword evidence="5 7" id="KW-0378">Hydrolase</keyword>
<protein>
    <recommendedName>
        <fullName evidence="7">Carboxypeptidase</fullName>
        <ecNumber evidence="7">3.4.16.-</ecNumber>
    </recommendedName>
</protein>
<dbReference type="EC" id="3.4.16.-" evidence="7"/>
<comment type="similarity">
    <text evidence="1 7">Belongs to the peptidase S10 family.</text>
</comment>
<dbReference type="GO" id="GO:0006508">
    <property type="term" value="P:proteolysis"/>
    <property type="evidence" value="ECO:0007669"/>
    <property type="project" value="UniProtKB-KW"/>
</dbReference>
<dbReference type="RefSeq" id="XP_043035284.1">
    <property type="nucleotide sequence ID" value="XM_043189705.1"/>
</dbReference>
<evidence type="ECO:0000256" key="1">
    <source>
        <dbReference type="ARBA" id="ARBA00009431"/>
    </source>
</evidence>
<dbReference type="GO" id="GO:0004185">
    <property type="term" value="F:serine-type carboxypeptidase activity"/>
    <property type="evidence" value="ECO:0007669"/>
    <property type="project" value="UniProtKB-UniRule"/>
</dbReference>
<dbReference type="InterPro" id="IPR001563">
    <property type="entry name" value="Peptidase_S10"/>
</dbReference>
<organism evidence="8 9">
    <name type="scientific">Guyanagaster necrorhizus</name>
    <dbReference type="NCBI Taxonomy" id="856835"/>
    <lineage>
        <taxon>Eukaryota</taxon>
        <taxon>Fungi</taxon>
        <taxon>Dikarya</taxon>
        <taxon>Basidiomycota</taxon>
        <taxon>Agaricomycotina</taxon>
        <taxon>Agaricomycetes</taxon>
        <taxon>Agaricomycetidae</taxon>
        <taxon>Agaricales</taxon>
        <taxon>Marasmiineae</taxon>
        <taxon>Physalacriaceae</taxon>
        <taxon>Guyanagaster</taxon>
    </lineage>
</organism>
<dbReference type="SUPFAM" id="SSF53474">
    <property type="entry name" value="alpha/beta-Hydrolases"/>
    <property type="match status" value="1"/>
</dbReference>
<keyword evidence="9" id="KW-1185">Reference proteome</keyword>